<dbReference type="SUPFAM" id="SSF56300">
    <property type="entry name" value="Metallo-dependent phosphatases"/>
    <property type="match status" value="1"/>
</dbReference>
<dbReference type="PANTHER" id="PTHR33987">
    <property type="entry name" value="CALCINEURIN-LIKE METALLO-PHOSPHOESTERASE SUPERFAMILY PROTEIN"/>
    <property type="match status" value="1"/>
</dbReference>
<reference evidence="4" key="1">
    <citation type="journal article" date="2019" name="Int. J. Syst. Evol. Microbiol.">
        <title>The Global Catalogue of Microorganisms (GCM) 10K type strain sequencing project: providing services to taxonomists for standard genome sequencing and annotation.</title>
        <authorList>
            <consortium name="The Broad Institute Genomics Platform"/>
            <consortium name="The Broad Institute Genome Sequencing Center for Infectious Disease"/>
            <person name="Wu L."/>
            <person name="Ma J."/>
        </authorList>
    </citation>
    <scope>NUCLEOTIDE SEQUENCE [LARGE SCALE GENOMIC DNA]</scope>
    <source>
        <strain evidence="4">KCTC 62164</strain>
    </source>
</reference>
<evidence type="ECO:0000313" key="3">
    <source>
        <dbReference type="EMBL" id="MFC3053567.1"/>
    </source>
</evidence>
<feature type="domain" description="PhoD-like phosphatase metallophosphatase" evidence="2">
    <location>
        <begin position="46"/>
        <end position="285"/>
    </location>
</feature>
<keyword evidence="3" id="KW-0378">Hydrolase</keyword>
<feature type="signal peptide" evidence="1">
    <location>
        <begin position="1"/>
        <end position="31"/>
    </location>
</feature>
<dbReference type="InterPro" id="IPR038607">
    <property type="entry name" value="PhoD-like_sf"/>
</dbReference>
<gene>
    <name evidence="3" type="ORF">ACFOKA_16830</name>
</gene>
<evidence type="ECO:0000313" key="4">
    <source>
        <dbReference type="Proteomes" id="UP001595444"/>
    </source>
</evidence>
<dbReference type="InterPro" id="IPR006311">
    <property type="entry name" value="TAT_signal"/>
</dbReference>
<evidence type="ECO:0000256" key="1">
    <source>
        <dbReference type="SAM" id="SignalP"/>
    </source>
</evidence>
<proteinExistence type="predicted"/>
<protein>
    <submittedName>
        <fullName evidence="3">Alkaline phosphatase D family protein</fullName>
        <ecNumber evidence="3">3.1.3.1</ecNumber>
    </submittedName>
</protein>
<accession>A0ABV7D8Q2</accession>
<name>A0ABV7D8Q2_9PROT</name>
<dbReference type="Pfam" id="PF09423">
    <property type="entry name" value="PhoD"/>
    <property type="match status" value="1"/>
</dbReference>
<dbReference type="GO" id="GO:0004035">
    <property type="term" value="F:alkaline phosphatase activity"/>
    <property type="evidence" value="ECO:0007669"/>
    <property type="project" value="UniProtKB-EC"/>
</dbReference>
<comment type="caution">
    <text evidence="3">The sequence shown here is derived from an EMBL/GenBank/DDBJ whole genome shotgun (WGS) entry which is preliminary data.</text>
</comment>
<dbReference type="PROSITE" id="PS51318">
    <property type="entry name" value="TAT"/>
    <property type="match status" value="1"/>
</dbReference>
<dbReference type="PANTHER" id="PTHR33987:SF1">
    <property type="entry name" value="CALCINEURIN-LIKE METALLO-PHOSPHOESTERASE SUPERFAMILY PROTEIN"/>
    <property type="match status" value="1"/>
</dbReference>
<organism evidence="3 4">
    <name type="scientific">Kordiimonas pumila</name>
    <dbReference type="NCBI Taxonomy" id="2161677"/>
    <lineage>
        <taxon>Bacteria</taxon>
        <taxon>Pseudomonadati</taxon>
        <taxon>Pseudomonadota</taxon>
        <taxon>Alphaproteobacteria</taxon>
        <taxon>Kordiimonadales</taxon>
        <taxon>Kordiimonadaceae</taxon>
        <taxon>Kordiimonas</taxon>
    </lineage>
</organism>
<keyword evidence="1" id="KW-0732">Signal</keyword>
<dbReference type="EMBL" id="JBHRSL010000027">
    <property type="protein sequence ID" value="MFC3053567.1"/>
    <property type="molecule type" value="Genomic_DNA"/>
</dbReference>
<dbReference type="Proteomes" id="UP001595444">
    <property type="component" value="Unassembled WGS sequence"/>
</dbReference>
<evidence type="ECO:0000259" key="2">
    <source>
        <dbReference type="Pfam" id="PF09423"/>
    </source>
</evidence>
<dbReference type="EC" id="3.1.3.1" evidence="3"/>
<dbReference type="InterPro" id="IPR029052">
    <property type="entry name" value="Metallo-depent_PP-like"/>
</dbReference>
<dbReference type="InterPro" id="IPR018946">
    <property type="entry name" value="PhoD-like_MPP"/>
</dbReference>
<dbReference type="RefSeq" id="WP_194215480.1">
    <property type="nucleotide sequence ID" value="NZ_CP061205.1"/>
</dbReference>
<dbReference type="CDD" id="cd07389">
    <property type="entry name" value="MPP_PhoD"/>
    <property type="match status" value="1"/>
</dbReference>
<feature type="chain" id="PRO_5046279728" evidence="1">
    <location>
        <begin position="32"/>
        <end position="364"/>
    </location>
</feature>
<keyword evidence="4" id="KW-1185">Reference proteome</keyword>
<sequence length="364" mass="41719">MINRRTTLKMIGATGAIAAAGLPAFSTPAVTAQVSDKRLSRILFGSCAHQDKDQPIWEPITALNPELFIFLGDSIYGDTRDMAVLAAKYQKFAAKPGFQKLLATTPVIATWDDHDFGENDAGMEYPMKKESKELFFDFWNEPEDSPRRRPDDGIYTSYMYGPPNERVQVIMLDLRWNRTGLIHVSKEEARRRDQMAFGPYLPQDDAHSTMLGEKQWKWLEGELQKPAKLRIIGSSLQFISTFPGWEAWSLFPRERTRMIELITKTRAEGVLFISGDTHWAEISRQSYHVPYPLYDFTSSGLTETWHNMSPNAYRLPDCMYTKANFGILEIDWHVPDPHIVMQARNVDGQPVFEKSLLLSQLSFR</sequence>
<dbReference type="Gene3D" id="3.60.21.70">
    <property type="entry name" value="PhoD-like phosphatase"/>
    <property type="match status" value="1"/>
</dbReference>